<dbReference type="InterPro" id="IPR007527">
    <property type="entry name" value="Znf_SWIM"/>
</dbReference>
<dbReference type="SMART" id="SM00575">
    <property type="entry name" value="ZnF_PMZ"/>
    <property type="match status" value="1"/>
</dbReference>
<keyword evidence="3" id="KW-0862">Zinc</keyword>
<dbReference type="InterPro" id="IPR004332">
    <property type="entry name" value="Transposase_MuDR"/>
</dbReference>
<sequence>MAVVSCAAVSCIAVVRYFSDFITLRVNTDIKLDEFKEQVCKEWKQLLHLKTSVDIFLQNVPRVASSSSSREYSSISNGSSSTSSSTNNLNVAMYLEDKSKPAKPLLSDGWPKVLGDIGHVFVEGVKQVRVAFTKYRLRTGFQMIVTHNERSRFTAKCADEKCGWKFHAASIDERNEMFQVRSYNPEHICGAGGRNLNQTYSTSFSSSLIEEEVRKNPHKKPKQIAADFQTNYGINMEYYQAYNAREKVYDTIYGDDVKSYSHLVWYIDAIRETNPGSVIKFERENKQFQRIFIAFATCIKGYLFCRPMVYLDTTFLTGTFKGCLMAATGINGGKGFSPLAFALVDSETIDNWEWFLRNLKEVVGDGRPITFLSDRHEGLLQGVLLVYPDGFHSFCYYHLTKNIPITATDPRYSLVMDHFREATYALSPENHAKAIQKIRDLNCDWVADYIETIPPEAYANAYFKGCRYGRTSSTLAESVNSWVLVHKKIPASALLDQIRRKIMCLMAERREIDANMMTPLTPEYEEKLVALQDEGLAWEVLVASPTVFEVISERSHMVDLEHETCTCQRWRVYGFPCAHALAAIRKIKREAIDFISPYFTSDYFRKTYMHAIQPIPNYNRPVEYHPDDTVNPPTVKKQPGRPPGKRIISKHEKKVKRKVHCSNCKETGHNKAGCRNPRKFTPH</sequence>
<protein>
    <recommendedName>
        <fullName evidence="6">SWIM-type domain-containing protein</fullName>
    </recommendedName>
</protein>
<keyword evidence="1" id="KW-0479">Metal-binding</keyword>
<organism evidence="7 8">
    <name type="scientific">Papaver somniferum</name>
    <name type="common">Opium poppy</name>
    <dbReference type="NCBI Taxonomy" id="3469"/>
    <lineage>
        <taxon>Eukaryota</taxon>
        <taxon>Viridiplantae</taxon>
        <taxon>Streptophyta</taxon>
        <taxon>Embryophyta</taxon>
        <taxon>Tracheophyta</taxon>
        <taxon>Spermatophyta</taxon>
        <taxon>Magnoliopsida</taxon>
        <taxon>Ranunculales</taxon>
        <taxon>Papaveraceae</taxon>
        <taxon>Papaveroideae</taxon>
        <taxon>Papaver</taxon>
    </lineage>
</organism>
<evidence type="ECO:0000313" key="7">
    <source>
        <dbReference type="EMBL" id="RZC58800.1"/>
    </source>
</evidence>
<dbReference type="Proteomes" id="UP000316621">
    <property type="component" value="Chromosome 4"/>
</dbReference>
<feature type="domain" description="SWIM-type" evidence="6">
    <location>
        <begin position="556"/>
        <end position="588"/>
    </location>
</feature>
<evidence type="ECO:0000256" key="4">
    <source>
        <dbReference type="PROSITE-ProRule" id="PRU00325"/>
    </source>
</evidence>
<dbReference type="InterPro" id="IPR018289">
    <property type="entry name" value="MULE_transposase_dom"/>
</dbReference>
<dbReference type="PANTHER" id="PTHR31973:SF187">
    <property type="entry name" value="MUTATOR TRANSPOSASE MUDRA PROTEIN"/>
    <property type="match status" value="1"/>
</dbReference>
<gene>
    <name evidence="7" type="ORF">C5167_006108</name>
</gene>
<reference evidence="7 8" key="1">
    <citation type="journal article" date="2018" name="Science">
        <title>The opium poppy genome and morphinan production.</title>
        <authorList>
            <person name="Guo L."/>
            <person name="Winzer T."/>
            <person name="Yang X."/>
            <person name="Li Y."/>
            <person name="Ning Z."/>
            <person name="He Z."/>
            <person name="Teodor R."/>
            <person name="Lu Y."/>
            <person name="Bowser T.A."/>
            <person name="Graham I.A."/>
            <person name="Ye K."/>
        </authorList>
    </citation>
    <scope>NUCLEOTIDE SEQUENCE [LARGE SCALE GENOMIC DNA]</scope>
    <source>
        <strain evidence="8">cv. HN1</strain>
        <tissue evidence="7">Leaves</tissue>
    </source>
</reference>
<evidence type="ECO:0000256" key="5">
    <source>
        <dbReference type="SAM" id="MobiDB-lite"/>
    </source>
</evidence>
<name>A0A4Y7JFK8_PAPSO</name>
<dbReference type="Gramene" id="RZC58800">
    <property type="protein sequence ID" value="RZC58800"/>
    <property type="gene ID" value="C5167_006108"/>
</dbReference>
<dbReference type="STRING" id="3469.A0A4Y7JFK8"/>
<dbReference type="Pfam" id="PF04434">
    <property type="entry name" value="SWIM"/>
    <property type="match status" value="1"/>
</dbReference>
<evidence type="ECO:0000256" key="1">
    <source>
        <dbReference type="ARBA" id="ARBA00022723"/>
    </source>
</evidence>
<proteinExistence type="predicted"/>
<dbReference type="AlphaFoldDB" id="A0A4Y7JFK8"/>
<dbReference type="OMA" id="NDVEQPR"/>
<evidence type="ECO:0000256" key="3">
    <source>
        <dbReference type="ARBA" id="ARBA00022833"/>
    </source>
</evidence>
<keyword evidence="8" id="KW-1185">Reference proteome</keyword>
<dbReference type="Pfam" id="PF10551">
    <property type="entry name" value="MULE"/>
    <property type="match status" value="1"/>
</dbReference>
<evidence type="ECO:0000256" key="2">
    <source>
        <dbReference type="ARBA" id="ARBA00022771"/>
    </source>
</evidence>
<feature type="region of interest" description="Disordered" evidence="5">
    <location>
        <begin position="626"/>
        <end position="654"/>
    </location>
</feature>
<keyword evidence="2 4" id="KW-0863">Zinc-finger</keyword>
<dbReference type="PROSITE" id="PS50966">
    <property type="entry name" value="ZF_SWIM"/>
    <property type="match status" value="1"/>
</dbReference>
<feature type="compositionally biased region" description="Basic residues" evidence="5">
    <location>
        <begin position="643"/>
        <end position="654"/>
    </location>
</feature>
<dbReference type="PANTHER" id="PTHR31973">
    <property type="entry name" value="POLYPROTEIN, PUTATIVE-RELATED"/>
    <property type="match status" value="1"/>
</dbReference>
<accession>A0A4Y7JFK8</accession>
<dbReference type="Pfam" id="PF03108">
    <property type="entry name" value="DBD_Tnp_Mut"/>
    <property type="match status" value="1"/>
</dbReference>
<dbReference type="GO" id="GO:0008270">
    <property type="term" value="F:zinc ion binding"/>
    <property type="evidence" value="ECO:0007669"/>
    <property type="project" value="UniProtKB-KW"/>
</dbReference>
<evidence type="ECO:0000313" key="8">
    <source>
        <dbReference type="Proteomes" id="UP000316621"/>
    </source>
</evidence>
<dbReference type="EMBL" id="CM010718">
    <property type="protein sequence ID" value="RZC58800.1"/>
    <property type="molecule type" value="Genomic_DNA"/>
</dbReference>
<evidence type="ECO:0000259" key="6">
    <source>
        <dbReference type="PROSITE" id="PS50966"/>
    </source>
</evidence>
<dbReference type="InterPro" id="IPR006564">
    <property type="entry name" value="Znf_PMZ"/>
</dbReference>